<sequence>QEGWDITGVNETKLNSSKGKYIYRDWKDIKIRNNSVDDIHSLGSQLLIYKRWIDIRTINYKEFKGYAQSIDIVLKGKENSIRLINVYMICNDKKKKSAIIEVVDKWIDEAKMLNLNVIVMGDFNERKVNQDNAAKDTTFLDMLEEYNLIDIHMNFNNGEALATWSNSTISTTIDFIYMSYKLINKIEIHEVLNIEKVLDTDHKALTITIRIKDERTTDVSKQQETQNFTSSKTLKMEWENIANRVEESLIESEIDLDITDANTKYWSTLRDRIILEMSKSIKEKNLQLNRKEKYQTDLSKMMIIQRLKKKISIIGEIEKIILKWRNLKGKIEGDKITYGVRRINTNELYLINKYKSVVNRFASIDKFDEEYSTIQIDNVLNNEEKLKNIIKDLRKIKTHTTSNIKIEEIKEKDREIERNIKTREHMMTHDLKEMITRVMEN</sequence>
<dbReference type="Proteomes" id="UP000232722">
    <property type="component" value="Unassembled WGS sequence"/>
</dbReference>
<proteinExistence type="predicted"/>
<dbReference type="InterPro" id="IPR036691">
    <property type="entry name" value="Endo/exonu/phosph_ase_sf"/>
</dbReference>
<dbReference type="GO" id="GO:0003824">
    <property type="term" value="F:catalytic activity"/>
    <property type="evidence" value="ECO:0007669"/>
    <property type="project" value="InterPro"/>
</dbReference>
<feature type="non-terminal residue" evidence="2">
    <location>
        <position position="1"/>
    </location>
</feature>
<protein>
    <recommendedName>
        <fullName evidence="1">Endonuclease/exonuclease/phosphatase domain-containing protein</fullName>
    </recommendedName>
</protein>
<dbReference type="InterPro" id="IPR005135">
    <property type="entry name" value="Endo/exonuclease/phosphatase"/>
</dbReference>
<dbReference type="Pfam" id="PF14529">
    <property type="entry name" value="Exo_endo_phos_2"/>
    <property type="match status" value="1"/>
</dbReference>
<accession>A0A2N0NM48</accession>
<evidence type="ECO:0000259" key="1">
    <source>
        <dbReference type="Pfam" id="PF14529"/>
    </source>
</evidence>
<dbReference type="AlphaFoldDB" id="A0A2N0NM48"/>
<evidence type="ECO:0000313" key="2">
    <source>
        <dbReference type="EMBL" id="PKB95606.1"/>
    </source>
</evidence>
<comment type="caution">
    <text evidence="2">The sequence shown here is derived from an EMBL/GenBank/DDBJ whole genome shotgun (WGS) entry which is preliminary data.</text>
</comment>
<dbReference type="Gene3D" id="3.60.10.10">
    <property type="entry name" value="Endonuclease/exonuclease/phosphatase"/>
    <property type="match status" value="1"/>
</dbReference>
<reference evidence="2 3" key="1">
    <citation type="submission" date="2016-04" db="EMBL/GenBank/DDBJ databases">
        <title>Genome analyses suggest a sexual origin of heterokaryosis in a supposedly ancient asexual fungus.</title>
        <authorList>
            <person name="Ropars J."/>
            <person name="Sedzielewska K."/>
            <person name="Noel J."/>
            <person name="Charron P."/>
            <person name="Farinelli L."/>
            <person name="Marton T."/>
            <person name="Kruger M."/>
            <person name="Pelin A."/>
            <person name="Brachmann A."/>
            <person name="Corradi N."/>
        </authorList>
    </citation>
    <scope>NUCLEOTIDE SEQUENCE [LARGE SCALE GENOMIC DNA]</scope>
    <source>
        <strain evidence="2 3">A5</strain>
    </source>
</reference>
<gene>
    <name evidence="2" type="ORF">RhiirA5_436406</name>
</gene>
<name>A0A2N0NM48_9GLOM</name>
<reference evidence="2 3" key="2">
    <citation type="submission" date="2017-09" db="EMBL/GenBank/DDBJ databases">
        <title>Extensive intraspecific genome diversity in a model arbuscular mycorrhizal fungus.</title>
        <authorList>
            <person name="Chen E.C."/>
            <person name="Morin E."/>
            <person name="Beaudet D."/>
            <person name="Noel J."/>
            <person name="Ndikumana S."/>
            <person name="Charron P."/>
            <person name="St-Onge C."/>
            <person name="Giorgi J."/>
            <person name="Grigoriev I.V."/>
            <person name="Roux C."/>
            <person name="Martin F.M."/>
            <person name="Corradi N."/>
        </authorList>
    </citation>
    <scope>NUCLEOTIDE SEQUENCE [LARGE SCALE GENOMIC DNA]</scope>
    <source>
        <strain evidence="2 3">A5</strain>
    </source>
</reference>
<dbReference type="VEuPathDB" id="FungiDB:RhiirFUN_013386"/>
<evidence type="ECO:0000313" key="3">
    <source>
        <dbReference type="Proteomes" id="UP000232722"/>
    </source>
</evidence>
<dbReference type="VEuPathDB" id="FungiDB:FUN_009568"/>
<organism evidence="2 3">
    <name type="scientific">Rhizophagus irregularis</name>
    <dbReference type="NCBI Taxonomy" id="588596"/>
    <lineage>
        <taxon>Eukaryota</taxon>
        <taxon>Fungi</taxon>
        <taxon>Fungi incertae sedis</taxon>
        <taxon>Mucoromycota</taxon>
        <taxon>Glomeromycotina</taxon>
        <taxon>Glomeromycetes</taxon>
        <taxon>Glomerales</taxon>
        <taxon>Glomeraceae</taxon>
        <taxon>Rhizophagus</taxon>
    </lineage>
</organism>
<dbReference type="SUPFAM" id="SSF56219">
    <property type="entry name" value="DNase I-like"/>
    <property type="match status" value="1"/>
</dbReference>
<dbReference type="VEuPathDB" id="FungiDB:RhiirA1_402426"/>
<dbReference type="EMBL" id="LLXJ01004624">
    <property type="protein sequence ID" value="PKB95606.1"/>
    <property type="molecule type" value="Genomic_DNA"/>
</dbReference>
<feature type="domain" description="Endonuclease/exonuclease/phosphatase" evidence="1">
    <location>
        <begin position="81"/>
        <end position="204"/>
    </location>
</feature>